<sequence>MADGSPPPAPASEPPKNIFHAWDAILELRQQRPNEVVEIDLVKETGMSERCQWLIKLVVVPPGTRLHPPLAHSAQDTLITCVAGAGLVWQNGLTYPFTAHDSGGWKAGTGITYTILNDAGPGSEDLVLLTVQENLAPLTDKIHFPLPNDVDAAIPPESHWPKDDVPPQNGIGPHPGVVGIRADGSSVDVPDIRRGPRPSNISCALEMTGPAGTGELYCDATSLTEDTGLSPCKIGVNFEIGPPGTKSSDAHAHLLEDELVFVLGGDGLVWINGYVHPITTGDAIGFQAGTGDAHTFINDSNQDDALGGHDVALWIFGENKRKTGDKIFYPLKPENKEKPSLEGRWWDDPPKKELGPHPGQPSRPAGISI</sequence>
<feature type="compositionally biased region" description="Basic and acidic residues" evidence="2">
    <location>
        <begin position="333"/>
        <end position="355"/>
    </location>
</feature>
<dbReference type="Pfam" id="PF07883">
    <property type="entry name" value="Cupin_2"/>
    <property type="match status" value="1"/>
</dbReference>
<dbReference type="OrthoDB" id="10263073at2759"/>
<protein>
    <recommendedName>
        <fullName evidence="3">Cupin type-2 domain-containing protein</fullName>
    </recommendedName>
</protein>
<keyword evidence="5" id="KW-1185">Reference proteome</keyword>
<feature type="region of interest" description="Disordered" evidence="2">
    <location>
        <begin position="330"/>
        <end position="369"/>
    </location>
</feature>
<dbReference type="InterPro" id="IPR011051">
    <property type="entry name" value="RmlC_Cupin_sf"/>
</dbReference>
<dbReference type="HOGENOM" id="CLU_049077_0_0_1"/>
<reference evidence="4 5" key="1">
    <citation type="submission" date="2014-04" db="EMBL/GenBank/DDBJ databases">
        <authorList>
            <consortium name="DOE Joint Genome Institute"/>
            <person name="Kuo A."/>
            <person name="Girlanda M."/>
            <person name="Perotto S."/>
            <person name="Kohler A."/>
            <person name="Nagy L.G."/>
            <person name="Floudas D."/>
            <person name="Copeland A."/>
            <person name="Barry K.W."/>
            <person name="Cichocki N."/>
            <person name="Veneault-Fourrey C."/>
            <person name="LaButti K."/>
            <person name="Lindquist E.A."/>
            <person name="Lipzen A."/>
            <person name="Lundell T."/>
            <person name="Morin E."/>
            <person name="Murat C."/>
            <person name="Sun H."/>
            <person name="Tunlid A."/>
            <person name="Henrissat B."/>
            <person name="Grigoriev I.V."/>
            <person name="Hibbett D.S."/>
            <person name="Martin F."/>
            <person name="Nordberg H.P."/>
            <person name="Cantor M.N."/>
            <person name="Hua S.X."/>
        </authorList>
    </citation>
    <scope>NUCLEOTIDE SEQUENCE [LARGE SCALE GENOMIC DNA]</scope>
    <source>
        <strain evidence="4 5">MUT 4182</strain>
    </source>
</reference>
<dbReference type="GO" id="GO:0046872">
    <property type="term" value="F:metal ion binding"/>
    <property type="evidence" value="ECO:0007669"/>
    <property type="project" value="UniProtKB-KW"/>
</dbReference>
<evidence type="ECO:0000259" key="3">
    <source>
        <dbReference type="Pfam" id="PF07883"/>
    </source>
</evidence>
<dbReference type="AlphaFoldDB" id="A0A0C3PW83"/>
<keyword evidence="1" id="KW-0479">Metal-binding</keyword>
<dbReference type="InterPro" id="IPR014710">
    <property type="entry name" value="RmlC-like_jellyroll"/>
</dbReference>
<dbReference type="EMBL" id="KN823232">
    <property type="protein sequence ID" value="KIO19255.1"/>
    <property type="molecule type" value="Genomic_DNA"/>
</dbReference>
<organism evidence="4 5">
    <name type="scientific">Tulasnella calospora MUT 4182</name>
    <dbReference type="NCBI Taxonomy" id="1051891"/>
    <lineage>
        <taxon>Eukaryota</taxon>
        <taxon>Fungi</taxon>
        <taxon>Dikarya</taxon>
        <taxon>Basidiomycota</taxon>
        <taxon>Agaricomycotina</taxon>
        <taxon>Agaricomycetes</taxon>
        <taxon>Cantharellales</taxon>
        <taxon>Tulasnellaceae</taxon>
        <taxon>Tulasnella</taxon>
    </lineage>
</organism>
<proteinExistence type="predicted"/>
<gene>
    <name evidence="4" type="ORF">M407DRAFT_149564</name>
</gene>
<accession>A0A0C3PW83</accession>
<dbReference type="PANTHER" id="PTHR35848">
    <property type="entry name" value="OXALATE-BINDING PROTEIN"/>
    <property type="match status" value="1"/>
</dbReference>
<dbReference type="Gene3D" id="2.60.120.10">
    <property type="entry name" value="Jelly Rolls"/>
    <property type="match status" value="2"/>
</dbReference>
<evidence type="ECO:0000256" key="2">
    <source>
        <dbReference type="SAM" id="MobiDB-lite"/>
    </source>
</evidence>
<name>A0A0C3PW83_9AGAM</name>
<evidence type="ECO:0000256" key="1">
    <source>
        <dbReference type="ARBA" id="ARBA00022723"/>
    </source>
</evidence>
<evidence type="ECO:0000313" key="5">
    <source>
        <dbReference type="Proteomes" id="UP000054248"/>
    </source>
</evidence>
<dbReference type="InterPro" id="IPR013096">
    <property type="entry name" value="Cupin_2"/>
</dbReference>
<dbReference type="SUPFAM" id="SSF51182">
    <property type="entry name" value="RmlC-like cupins"/>
    <property type="match status" value="2"/>
</dbReference>
<evidence type="ECO:0000313" key="4">
    <source>
        <dbReference type="EMBL" id="KIO19255.1"/>
    </source>
</evidence>
<dbReference type="Proteomes" id="UP000054248">
    <property type="component" value="Unassembled WGS sequence"/>
</dbReference>
<reference evidence="5" key="2">
    <citation type="submission" date="2015-01" db="EMBL/GenBank/DDBJ databases">
        <title>Evolutionary Origins and Diversification of the Mycorrhizal Mutualists.</title>
        <authorList>
            <consortium name="DOE Joint Genome Institute"/>
            <consortium name="Mycorrhizal Genomics Consortium"/>
            <person name="Kohler A."/>
            <person name="Kuo A."/>
            <person name="Nagy L.G."/>
            <person name="Floudas D."/>
            <person name="Copeland A."/>
            <person name="Barry K.W."/>
            <person name="Cichocki N."/>
            <person name="Veneault-Fourrey C."/>
            <person name="LaButti K."/>
            <person name="Lindquist E.A."/>
            <person name="Lipzen A."/>
            <person name="Lundell T."/>
            <person name="Morin E."/>
            <person name="Murat C."/>
            <person name="Riley R."/>
            <person name="Ohm R."/>
            <person name="Sun H."/>
            <person name="Tunlid A."/>
            <person name="Henrissat B."/>
            <person name="Grigoriev I.V."/>
            <person name="Hibbett D.S."/>
            <person name="Martin F."/>
        </authorList>
    </citation>
    <scope>NUCLEOTIDE SEQUENCE [LARGE SCALE GENOMIC DNA]</scope>
    <source>
        <strain evidence="5">MUT 4182</strain>
    </source>
</reference>
<dbReference type="InterPro" id="IPR051610">
    <property type="entry name" value="GPI/OXD"/>
</dbReference>
<feature type="domain" description="Cupin type-2" evidence="3">
    <location>
        <begin position="242"/>
        <end position="302"/>
    </location>
</feature>